<name>A0ABP7GVL0_9ACTN</name>
<dbReference type="InterPro" id="IPR050471">
    <property type="entry name" value="AB_hydrolase"/>
</dbReference>
<dbReference type="InterPro" id="IPR000073">
    <property type="entry name" value="AB_hydrolase_1"/>
</dbReference>
<dbReference type="PANTHER" id="PTHR43433:SF5">
    <property type="entry name" value="AB HYDROLASE-1 DOMAIN-CONTAINING PROTEIN"/>
    <property type="match status" value="1"/>
</dbReference>
<gene>
    <name evidence="2" type="ORF">GCM10022403_005760</name>
</gene>
<comment type="caution">
    <text evidence="2">The sequence shown here is derived from an EMBL/GenBank/DDBJ whole genome shotgun (WGS) entry which is preliminary data.</text>
</comment>
<keyword evidence="3" id="KW-1185">Reference proteome</keyword>
<feature type="domain" description="AB hydrolase-1" evidence="1">
    <location>
        <begin position="79"/>
        <end position="309"/>
    </location>
</feature>
<reference evidence="3" key="1">
    <citation type="journal article" date="2019" name="Int. J. Syst. Evol. Microbiol.">
        <title>The Global Catalogue of Microorganisms (GCM) 10K type strain sequencing project: providing services to taxonomists for standard genome sequencing and annotation.</title>
        <authorList>
            <consortium name="The Broad Institute Genomics Platform"/>
            <consortium name="The Broad Institute Genome Sequencing Center for Infectious Disease"/>
            <person name="Wu L."/>
            <person name="Ma J."/>
        </authorList>
    </citation>
    <scope>NUCLEOTIDE SEQUENCE [LARGE SCALE GENOMIC DNA]</scope>
    <source>
        <strain evidence="3">JCM 17138</strain>
    </source>
</reference>
<protein>
    <submittedName>
        <fullName evidence="2">Alpha/beta fold hydrolase</fullName>
    </submittedName>
</protein>
<keyword evidence="2" id="KW-0378">Hydrolase</keyword>
<sequence>MLSHATACVLPGRTQAAAVLNWAAAAAGCLRTGCREAALISEPCSAISGRQQRELGYGMPFVRSNGIRLAFQRSGRGEPVLLIMGSGAAGHVWTLHQTPALNQAGYETVVFDNRGIAPSDVPPGKYSLADMVADTKGLIEALDLGPCRIVGTSMGAIIAQELAIGWPHLVRSAVLIATRARSDKARLAMTAADRALEESGVRLPPKYEAVRTVLEMLSPSTLNDDDVSSSWLEIFEVSRGGAAGGQAWVDTVTDRRAALRMITVPCRAIAFTDDLICPPHLVADVAEAIPDCDYVEIPDCGHLGNLERPEAVNAAIIEFLDKY</sequence>
<evidence type="ECO:0000259" key="1">
    <source>
        <dbReference type="Pfam" id="PF00561"/>
    </source>
</evidence>
<evidence type="ECO:0000313" key="2">
    <source>
        <dbReference type="EMBL" id="GAA3773499.1"/>
    </source>
</evidence>
<organism evidence="2 3">
    <name type="scientific">Streptomyces coacervatus</name>
    <dbReference type="NCBI Taxonomy" id="647381"/>
    <lineage>
        <taxon>Bacteria</taxon>
        <taxon>Bacillati</taxon>
        <taxon>Actinomycetota</taxon>
        <taxon>Actinomycetes</taxon>
        <taxon>Kitasatosporales</taxon>
        <taxon>Streptomycetaceae</taxon>
        <taxon>Streptomyces</taxon>
    </lineage>
</organism>
<dbReference type="Gene3D" id="3.40.50.1820">
    <property type="entry name" value="alpha/beta hydrolase"/>
    <property type="match status" value="1"/>
</dbReference>
<dbReference type="EMBL" id="BAABDE010000002">
    <property type="protein sequence ID" value="GAA3773499.1"/>
    <property type="molecule type" value="Genomic_DNA"/>
</dbReference>
<dbReference type="Proteomes" id="UP001501009">
    <property type="component" value="Unassembled WGS sequence"/>
</dbReference>
<dbReference type="PANTHER" id="PTHR43433">
    <property type="entry name" value="HYDROLASE, ALPHA/BETA FOLD FAMILY PROTEIN"/>
    <property type="match status" value="1"/>
</dbReference>
<evidence type="ECO:0000313" key="3">
    <source>
        <dbReference type="Proteomes" id="UP001501009"/>
    </source>
</evidence>
<dbReference type="SUPFAM" id="SSF53474">
    <property type="entry name" value="alpha/beta-Hydrolases"/>
    <property type="match status" value="1"/>
</dbReference>
<proteinExistence type="predicted"/>
<dbReference type="InterPro" id="IPR029058">
    <property type="entry name" value="AB_hydrolase_fold"/>
</dbReference>
<dbReference type="GO" id="GO:0016787">
    <property type="term" value="F:hydrolase activity"/>
    <property type="evidence" value="ECO:0007669"/>
    <property type="project" value="UniProtKB-KW"/>
</dbReference>
<accession>A0ABP7GVL0</accession>
<dbReference type="Pfam" id="PF00561">
    <property type="entry name" value="Abhydrolase_1"/>
    <property type="match status" value="1"/>
</dbReference>